<organism evidence="2 4">
    <name type="scientific">Devosia psychrophila</name>
    <dbReference type="NCBI Taxonomy" id="728005"/>
    <lineage>
        <taxon>Bacteria</taxon>
        <taxon>Pseudomonadati</taxon>
        <taxon>Pseudomonadota</taxon>
        <taxon>Alphaproteobacteria</taxon>
        <taxon>Hyphomicrobiales</taxon>
        <taxon>Devosiaceae</taxon>
        <taxon>Devosia</taxon>
    </lineage>
</organism>
<dbReference type="PATRIC" id="fig|728005.3.peg.4452"/>
<sequence>MSVYCVTFTIANKIIGNKTYDERRQRLIDNVREDGLGYWDRTTSFFLVESGLDTNSFAKRAFAVLGSEDVAVVFDPSDMSAASFGDVKDFDVLKSFLSPLTRYKAS</sequence>
<dbReference type="OrthoDB" id="7949458at2"/>
<dbReference type="Proteomes" id="UP000033519">
    <property type="component" value="Unassembled WGS sequence"/>
</dbReference>
<dbReference type="RefSeq" id="WP_074797168.1">
    <property type="nucleotide sequence ID" value="NZ_FOMB01000001.1"/>
</dbReference>
<evidence type="ECO:0000313" key="2">
    <source>
        <dbReference type="EMBL" id="SFB92671.1"/>
    </source>
</evidence>
<dbReference type="AlphaFoldDB" id="A0A0F5PXX0"/>
<evidence type="ECO:0000313" key="4">
    <source>
        <dbReference type="Proteomes" id="UP000182258"/>
    </source>
</evidence>
<evidence type="ECO:0000313" key="3">
    <source>
        <dbReference type="Proteomes" id="UP000033519"/>
    </source>
</evidence>
<protein>
    <recommendedName>
        <fullName evidence="5">GYD domain-containing protein</fullName>
    </recommendedName>
</protein>
<dbReference type="EMBL" id="LAPV01000092">
    <property type="protein sequence ID" value="KKC33465.1"/>
    <property type="molecule type" value="Genomic_DNA"/>
</dbReference>
<keyword evidence="3" id="KW-1185">Reference proteome</keyword>
<evidence type="ECO:0000313" key="1">
    <source>
        <dbReference type="EMBL" id="KKC33465.1"/>
    </source>
</evidence>
<reference evidence="1 3" key="1">
    <citation type="submission" date="2015-03" db="EMBL/GenBank/DDBJ databases">
        <authorList>
            <person name="Lepp D."/>
            <person name="Hassan Y.I."/>
            <person name="Li X.-Z."/>
            <person name="Zhou T."/>
        </authorList>
    </citation>
    <scope>NUCLEOTIDE SEQUENCE [LARGE SCALE GENOMIC DNA]</scope>
    <source>
        <strain evidence="1 3">Cr7-05</strain>
    </source>
</reference>
<evidence type="ECO:0008006" key="5">
    <source>
        <dbReference type="Google" id="ProtNLM"/>
    </source>
</evidence>
<dbReference type="EMBL" id="FOMB01000001">
    <property type="protein sequence ID" value="SFB92671.1"/>
    <property type="molecule type" value="Genomic_DNA"/>
</dbReference>
<dbReference type="Proteomes" id="UP000182258">
    <property type="component" value="Unassembled WGS sequence"/>
</dbReference>
<reference evidence="2 4" key="2">
    <citation type="submission" date="2016-10" db="EMBL/GenBank/DDBJ databases">
        <authorList>
            <person name="de Groot N.N."/>
        </authorList>
    </citation>
    <scope>NUCLEOTIDE SEQUENCE [LARGE SCALE GENOMIC DNA]</scope>
    <source>
        <strain evidence="2 4">CGMCC 1.10210</strain>
    </source>
</reference>
<name>A0A0F5PXX0_9HYPH</name>
<accession>A0A0F5PXX0</accession>
<gene>
    <name evidence="2" type="ORF">SAMN04488059_10174</name>
    <name evidence="1" type="ORF">WH91_08680</name>
</gene>
<dbReference type="STRING" id="728005.SAMN04488059_10174"/>
<proteinExistence type="predicted"/>